<reference evidence="1 2" key="1">
    <citation type="submission" date="2019-12" db="EMBL/GenBank/DDBJ databases">
        <authorList>
            <person name="Huq M.A."/>
        </authorList>
    </citation>
    <scope>NUCLEOTIDE SEQUENCE [LARGE SCALE GENOMIC DNA]</scope>
    <source>
        <strain evidence="1 2">MAH-20</strain>
    </source>
</reference>
<dbReference type="Proteomes" id="UP000441389">
    <property type="component" value="Unassembled WGS sequence"/>
</dbReference>
<dbReference type="RefSeq" id="WP_157026559.1">
    <property type="nucleotide sequence ID" value="NZ_WQMS01000007.1"/>
</dbReference>
<evidence type="ECO:0000313" key="2">
    <source>
        <dbReference type="Proteomes" id="UP000441389"/>
    </source>
</evidence>
<dbReference type="AlphaFoldDB" id="A0A6I4J254"/>
<gene>
    <name evidence="1" type="ORF">GON01_06490</name>
</gene>
<dbReference type="EMBL" id="WQMS01000007">
    <property type="protein sequence ID" value="MVO77581.1"/>
    <property type="molecule type" value="Genomic_DNA"/>
</dbReference>
<name>A0A6I4J254_9SPHN</name>
<proteinExistence type="predicted"/>
<protein>
    <submittedName>
        <fullName evidence="1">Uncharacterized protein</fullName>
    </submittedName>
</protein>
<sequence>MATTWLSAHLGRKSQHPKFDKAIERLLTEMLNKGPKWRKLDTLIHVTGLSAEHTKEYLIEIGARGSETGGDRWGLISRNPLSEIATAD</sequence>
<accession>A0A6I4J254</accession>
<evidence type="ECO:0000313" key="1">
    <source>
        <dbReference type="EMBL" id="MVO77581.1"/>
    </source>
</evidence>
<comment type="caution">
    <text evidence="1">The sequence shown here is derived from an EMBL/GenBank/DDBJ whole genome shotgun (WGS) entry which is preliminary data.</text>
</comment>
<organism evidence="1 2">
    <name type="scientific">Sphingomonas horti</name>
    <dbReference type="NCBI Taxonomy" id="2682842"/>
    <lineage>
        <taxon>Bacteria</taxon>
        <taxon>Pseudomonadati</taxon>
        <taxon>Pseudomonadota</taxon>
        <taxon>Alphaproteobacteria</taxon>
        <taxon>Sphingomonadales</taxon>
        <taxon>Sphingomonadaceae</taxon>
        <taxon>Sphingomonas</taxon>
    </lineage>
</organism>
<keyword evidence="2" id="KW-1185">Reference proteome</keyword>